<dbReference type="GO" id="GO:0022857">
    <property type="term" value="F:transmembrane transporter activity"/>
    <property type="evidence" value="ECO:0007669"/>
    <property type="project" value="TreeGrafter"/>
</dbReference>
<dbReference type="Pfam" id="PF00005">
    <property type="entry name" value="ABC_tran"/>
    <property type="match status" value="1"/>
</dbReference>
<evidence type="ECO:0000256" key="2">
    <source>
        <dbReference type="ARBA" id="ARBA00022741"/>
    </source>
</evidence>
<dbReference type="InterPro" id="IPR027417">
    <property type="entry name" value="P-loop_NTPase"/>
</dbReference>
<evidence type="ECO:0000259" key="5">
    <source>
        <dbReference type="PROSITE" id="PS50893"/>
    </source>
</evidence>
<dbReference type="InterPro" id="IPR017911">
    <property type="entry name" value="MacB-like_ATP-bd"/>
</dbReference>
<dbReference type="AlphaFoldDB" id="A0A3P3XU83"/>
<dbReference type="PANTHER" id="PTHR24220:SF86">
    <property type="entry name" value="ABC TRANSPORTER ABCH.1"/>
    <property type="match status" value="1"/>
</dbReference>
<dbReference type="GO" id="GO:0016887">
    <property type="term" value="F:ATP hydrolysis activity"/>
    <property type="evidence" value="ECO:0007669"/>
    <property type="project" value="InterPro"/>
</dbReference>
<sequence length="227" mass="25016">MNEPIIECRDLIKTFSSSAEVLHILDHANFSLEKGNICTILGPSGSGKSTFLAILGSLERFDSGTVRVGGYDLHTLPEKSLFMFRRNVVGFVFQFHFLLNDFTALENVALPRYMAGISRTDSWERATRLLDLVGLKNRAHHYPSQLSGGERQRVAIARALINDPPIVLADEPTGNLDTASSEEVRSLLQRLPEATNTTLVLVTHDSELATIGNISYLLKGGNFECLA</sequence>
<dbReference type="Gene3D" id="3.40.50.300">
    <property type="entry name" value="P-loop containing nucleotide triphosphate hydrolases"/>
    <property type="match status" value="1"/>
</dbReference>
<dbReference type="FunFam" id="3.40.50.300:FF:000032">
    <property type="entry name" value="Export ABC transporter ATP-binding protein"/>
    <property type="match status" value="1"/>
</dbReference>
<protein>
    <submittedName>
        <fullName evidence="6">Outer membrane-specific lipoprotein transporter subunit ATP-binding component of ABC superfamily</fullName>
    </submittedName>
</protein>
<organism evidence="6">
    <name type="scientific">uncultured spirochete</name>
    <dbReference type="NCBI Taxonomy" id="156406"/>
    <lineage>
        <taxon>Bacteria</taxon>
        <taxon>Pseudomonadati</taxon>
        <taxon>Spirochaetota</taxon>
        <taxon>Spirochaetia</taxon>
        <taxon>Spirochaetales</taxon>
        <taxon>environmental samples</taxon>
    </lineage>
</organism>
<dbReference type="InterPro" id="IPR017871">
    <property type="entry name" value="ABC_transporter-like_CS"/>
</dbReference>
<dbReference type="GO" id="GO:0005524">
    <property type="term" value="F:ATP binding"/>
    <property type="evidence" value="ECO:0007669"/>
    <property type="project" value="UniProtKB-KW"/>
</dbReference>
<evidence type="ECO:0000256" key="4">
    <source>
        <dbReference type="ARBA" id="ARBA00038388"/>
    </source>
</evidence>
<keyword evidence="6" id="KW-0449">Lipoprotein</keyword>
<gene>
    <name evidence="6" type="primary">lolD</name>
    <name evidence="6" type="ORF">SPIRO4BDMA_70066</name>
</gene>
<reference evidence="6" key="1">
    <citation type="submission" date="2017-02" db="EMBL/GenBank/DDBJ databases">
        <authorList>
            <person name="Regsiter A."/>
            <person name="William W."/>
        </authorList>
    </citation>
    <scope>NUCLEOTIDE SEQUENCE</scope>
    <source>
        <strain evidence="6">BdmA 4</strain>
    </source>
</reference>
<dbReference type="EMBL" id="FWDO01000007">
    <property type="protein sequence ID" value="SLM19644.1"/>
    <property type="molecule type" value="Genomic_DNA"/>
</dbReference>
<dbReference type="PROSITE" id="PS50893">
    <property type="entry name" value="ABC_TRANSPORTER_2"/>
    <property type="match status" value="1"/>
</dbReference>
<dbReference type="GO" id="GO:0098796">
    <property type="term" value="C:membrane protein complex"/>
    <property type="evidence" value="ECO:0007669"/>
    <property type="project" value="UniProtKB-ARBA"/>
</dbReference>
<dbReference type="PROSITE" id="PS00211">
    <property type="entry name" value="ABC_TRANSPORTER_1"/>
    <property type="match status" value="1"/>
</dbReference>
<evidence type="ECO:0000256" key="3">
    <source>
        <dbReference type="ARBA" id="ARBA00022840"/>
    </source>
</evidence>
<proteinExistence type="inferred from homology"/>
<comment type="similarity">
    <text evidence="4">Belongs to the ABC transporter superfamily. Macrolide exporter (TC 3.A.1.122) family.</text>
</comment>
<dbReference type="InterPro" id="IPR003593">
    <property type="entry name" value="AAA+_ATPase"/>
</dbReference>
<feature type="domain" description="ABC transporter" evidence="5">
    <location>
        <begin position="6"/>
        <end position="227"/>
    </location>
</feature>
<keyword evidence="2" id="KW-0547">Nucleotide-binding</keyword>
<dbReference type="InterPro" id="IPR003439">
    <property type="entry name" value="ABC_transporter-like_ATP-bd"/>
</dbReference>
<keyword evidence="3 6" id="KW-0067">ATP-binding</keyword>
<keyword evidence="1" id="KW-0813">Transport</keyword>
<dbReference type="InterPro" id="IPR015854">
    <property type="entry name" value="ABC_transpr_LolD-like"/>
</dbReference>
<dbReference type="CDD" id="cd03255">
    <property type="entry name" value="ABC_MJ0796_LolCDE_FtsE"/>
    <property type="match status" value="1"/>
</dbReference>
<accession>A0A3P3XU83</accession>
<evidence type="ECO:0000313" key="6">
    <source>
        <dbReference type="EMBL" id="SLM19644.1"/>
    </source>
</evidence>
<dbReference type="PANTHER" id="PTHR24220">
    <property type="entry name" value="IMPORT ATP-BINDING PROTEIN"/>
    <property type="match status" value="1"/>
</dbReference>
<dbReference type="GO" id="GO:0005886">
    <property type="term" value="C:plasma membrane"/>
    <property type="evidence" value="ECO:0007669"/>
    <property type="project" value="TreeGrafter"/>
</dbReference>
<name>A0A3P3XU83_9SPIR</name>
<evidence type="ECO:0000256" key="1">
    <source>
        <dbReference type="ARBA" id="ARBA00022448"/>
    </source>
</evidence>
<dbReference type="SUPFAM" id="SSF52540">
    <property type="entry name" value="P-loop containing nucleoside triphosphate hydrolases"/>
    <property type="match status" value="1"/>
</dbReference>
<dbReference type="SMART" id="SM00382">
    <property type="entry name" value="AAA"/>
    <property type="match status" value="1"/>
</dbReference>